<comment type="caution">
    <text evidence="1">The sequence shown here is derived from an EMBL/GenBank/DDBJ whole genome shotgun (WGS) entry which is preliminary data.</text>
</comment>
<protein>
    <submittedName>
        <fullName evidence="1">Uncharacterized protein</fullName>
    </submittedName>
</protein>
<sequence>MVLQRHTEVRAEVGDLAAKAFIPSALHNEPRIHLSCAAAVDGSPSSDSPVVLTPSEERGDLLIRGLWQRGTDGIIDVRVINLDAASHCRKDPDKVLCNGERDKKSKYLDVCLSQRRHFSPFVVSADGLLGAEAEALAKRISAWLAASKVATPLLSGVWLPVALYQSPLHCPPS</sequence>
<name>A0A9N8DW53_9STRA</name>
<dbReference type="Proteomes" id="UP001153069">
    <property type="component" value="Unassembled WGS sequence"/>
</dbReference>
<dbReference type="EMBL" id="CAICTM010000395">
    <property type="protein sequence ID" value="CAB9509589.1"/>
    <property type="molecule type" value="Genomic_DNA"/>
</dbReference>
<dbReference type="OrthoDB" id="8118845at2759"/>
<dbReference type="AlphaFoldDB" id="A0A9N8DW53"/>
<gene>
    <name evidence="1" type="ORF">SEMRO_396_G134211.1</name>
</gene>
<keyword evidence="2" id="KW-1185">Reference proteome</keyword>
<accession>A0A9N8DW53</accession>
<evidence type="ECO:0000313" key="1">
    <source>
        <dbReference type="EMBL" id="CAB9509589.1"/>
    </source>
</evidence>
<evidence type="ECO:0000313" key="2">
    <source>
        <dbReference type="Proteomes" id="UP001153069"/>
    </source>
</evidence>
<reference evidence="1" key="1">
    <citation type="submission" date="2020-06" db="EMBL/GenBank/DDBJ databases">
        <authorList>
            <consortium name="Plant Systems Biology data submission"/>
        </authorList>
    </citation>
    <scope>NUCLEOTIDE SEQUENCE</scope>
    <source>
        <strain evidence="1">D6</strain>
    </source>
</reference>
<proteinExistence type="predicted"/>
<organism evidence="1 2">
    <name type="scientific">Seminavis robusta</name>
    <dbReference type="NCBI Taxonomy" id="568900"/>
    <lineage>
        <taxon>Eukaryota</taxon>
        <taxon>Sar</taxon>
        <taxon>Stramenopiles</taxon>
        <taxon>Ochrophyta</taxon>
        <taxon>Bacillariophyta</taxon>
        <taxon>Bacillariophyceae</taxon>
        <taxon>Bacillariophycidae</taxon>
        <taxon>Naviculales</taxon>
        <taxon>Naviculaceae</taxon>
        <taxon>Seminavis</taxon>
    </lineage>
</organism>